<dbReference type="SUPFAM" id="SSF51445">
    <property type="entry name" value="(Trans)glycosidases"/>
    <property type="match status" value="1"/>
</dbReference>
<evidence type="ECO:0000256" key="10">
    <source>
        <dbReference type="ARBA" id="ARBA00022679"/>
    </source>
</evidence>
<comment type="catalytic activity">
    <reaction evidence="1">
        <text>Transfers a segment of a (1-&gt;4)-alpha-D-glucan to a new position in an acceptor, which may be glucose or a (1-&gt;4)-alpha-D-glucan.</text>
        <dbReference type="EC" id="2.4.1.25"/>
    </reaction>
</comment>
<dbReference type="GO" id="GO:0005737">
    <property type="term" value="C:cytoplasm"/>
    <property type="evidence" value="ECO:0007669"/>
    <property type="project" value="UniProtKB-SubCell"/>
</dbReference>
<dbReference type="OrthoDB" id="10248904at2759"/>
<evidence type="ECO:0000256" key="11">
    <source>
        <dbReference type="ARBA" id="ARBA00022801"/>
    </source>
</evidence>
<dbReference type="GO" id="GO:0004135">
    <property type="term" value="F:amylo-alpha-1,6-glucosidase activity"/>
    <property type="evidence" value="ECO:0007669"/>
    <property type="project" value="UniProtKB-EC"/>
</dbReference>
<organism evidence="21 22">
    <name type="scientific">Elysia chlorotica</name>
    <name type="common">Eastern emerald elysia</name>
    <name type="synonym">Sea slug</name>
    <dbReference type="NCBI Taxonomy" id="188477"/>
    <lineage>
        <taxon>Eukaryota</taxon>
        <taxon>Metazoa</taxon>
        <taxon>Spiralia</taxon>
        <taxon>Lophotrochozoa</taxon>
        <taxon>Mollusca</taxon>
        <taxon>Gastropoda</taxon>
        <taxon>Heterobranchia</taxon>
        <taxon>Euthyneura</taxon>
        <taxon>Panpulmonata</taxon>
        <taxon>Sacoglossa</taxon>
        <taxon>Placobranchoidea</taxon>
        <taxon>Plakobranchidae</taxon>
        <taxon>Elysia</taxon>
    </lineage>
</organism>
<dbReference type="Gene3D" id="3.20.20.80">
    <property type="entry name" value="Glycosidases"/>
    <property type="match status" value="2"/>
</dbReference>
<feature type="domain" description="Glycogen debranching enzyme glucanotransferase" evidence="19">
    <location>
        <begin position="128"/>
        <end position="567"/>
    </location>
</feature>
<dbReference type="STRING" id="188477.A0A433T7Q8"/>
<dbReference type="Pfam" id="PF14702">
    <property type="entry name" value="hGDE_central"/>
    <property type="match status" value="1"/>
</dbReference>
<dbReference type="GO" id="GO:0005978">
    <property type="term" value="P:glycogen biosynthetic process"/>
    <property type="evidence" value="ECO:0007669"/>
    <property type="project" value="UniProtKB-KW"/>
</dbReference>
<dbReference type="InterPro" id="IPR032788">
    <property type="entry name" value="AGL_central"/>
</dbReference>
<dbReference type="InterPro" id="IPR006421">
    <property type="entry name" value="Glycogen_debranch_met"/>
</dbReference>
<dbReference type="InterPro" id="IPR017853">
    <property type="entry name" value="GH"/>
</dbReference>
<evidence type="ECO:0000259" key="17">
    <source>
        <dbReference type="Pfam" id="PF06202"/>
    </source>
</evidence>
<dbReference type="Pfam" id="PF06202">
    <property type="entry name" value="GDE_C"/>
    <property type="match status" value="1"/>
</dbReference>
<protein>
    <recommendedName>
        <fullName evidence="7">Glycogen debranching enzyme</fullName>
        <ecNumber evidence="5">2.4.1.25</ecNumber>
        <ecNumber evidence="6">3.2.1.33</ecNumber>
    </recommendedName>
    <alternativeName>
        <fullName evidence="16">Glycogen debrancher</fullName>
    </alternativeName>
</protein>
<accession>A0A433T7Q8</accession>
<dbReference type="InterPro" id="IPR010401">
    <property type="entry name" value="AGL/Gdb1"/>
</dbReference>
<evidence type="ECO:0000256" key="14">
    <source>
        <dbReference type="ARBA" id="ARBA00023295"/>
    </source>
</evidence>
<dbReference type="Pfam" id="PF14699">
    <property type="entry name" value="hGDE_N"/>
    <property type="match status" value="1"/>
</dbReference>
<evidence type="ECO:0000256" key="8">
    <source>
        <dbReference type="ARBA" id="ARBA00022490"/>
    </source>
</evidence>
<evidence type="ECO:0000256" key="16">
    <source>
        <dbReference type="ARBA" id="ARBA00031477"/>
    </source>
</evidence>
<keyword evidence="9" id="KW-0328">Glycosyltransferase</keyword>
<evidence type="ECO:0000256" key="3">
    <source>
        <dbReference type="ARBA" id="ARBA00003530"/>
    </source>
</evidence>
<keyword evidence="22" id="KW-1185">Reference proteome</keyword>
<dbReference type="Proteomes" id="UP000271974">
    <property type="component" value="Unassembled WGS sequence"/>
</dbReference>
<dbReference type="Gene3D" id="1.50.10.10">
    <property type="match status" value="1"/>
</dbReference>
<keyword evidence="10" id="KW-0808">Transferase</keyword>
<comment type="caution">
    <text evidence="21">The sequence shown here is derived from an EMBL/GenBank/DDBJ whole genome shotgun (WGS) entry which is preliminary data.</text>
</comment>
<evidence type="ECO:0000313" key="21">
    <source>
        <dbReference type="EMBL" id="RUS77596.1"/>
    </source>
</evidence>
<evidence type="ECO:0000259" key="20">
    <source>
        <dbReference type="Pfam" id="PF14702"/>
    </source>
</evidence>
<comment type="subcellular location">
    <subcellularLocation>
        <location evidence="4">Cytoplasm</location>
    </subcellularLocation>
</comment>
<dbReference type="PANTHER" id="PTHR10569">
    <property type="entry name" value="GLYCOGEN DEBRANCHING ENZYME"/>
    <property type="match status" value="1"/>
</dbReference>
<proteinExistence type="inferred from homology"/>
<evidence type="ECO:0000256" key="4">
    <source>
        <dbReference type="ARBA" id="ARBA00004496"/>
    </source>
</evidence>
<keyword evidence="8" id="KW-0963">Cytoplasm</keyword>
<dbReference type="GO" id="GO:0004134">
    <property type="term" value="F:4-alpha-glucanotransferase activity"/>
    <property type="evidence" value="ECO:0007669"/>
    <property type="project" value="UniProtKB-EC"/>
</dbReference>
<dbReference type="FunFam" id="1.50.10.10:FF:000039">
    <property type="entry name" value="Glycogen debranching enzyme Gdb1, putative"/>
    <property type="match status" value="1"/>
</dbReference>
<evidence type="ECO:0000313" key="22">
    <source>
        <dbReference type="Proteomes" id="UP000271974"/>
    </source>
</evidence>
<dbReference type="InterPro" id="IPR008928">
    <property type="entry name" value="6-hairpin_glycosidase_sf"/>
</dbReference>
<evidence type="ECO:0000256" key="7">
    <source>
        <dbReference type="ARBA" id="ARBA00020723"/>
    </source>
</evidence>
<dbReference type="Pfam" id="PF14701">
    <property type="entry name" value="hDGE_amylase"/>
    <property type="match status" value="1"/>
</dbReference>
<evidence type="ECO:0000259" key="18">
    <source>
        <dbReference type="Pfam" id="PF14699"/>
    </source>
</evidence>
<dbReference type="NCBIfam" id="TIGR01531">
    <property type="entry name" value="glyc_debranch"/>
    <property type="match status" value="1"/>
</dbReference>
<dbReference type="InterPro" id="IPR032790">
    <property type="entry name" value="GDE_C"/>
</dbReference>
<keyword evidence="11" id="KW-0378">Hydrolase</keyword>
<evidence type="ECO:0000256" key="1">
    <source>
        <dbReference type="ARBA" id="ARBA00000439"/>
    </source>
</evidence>
<evidence type="ECO:0000256" key="6">
    <source>
        <dbReference type="ARBA" id="ARBA00012778"/>
    </source>
</evidence>
<dbReference type="FunFam" id="3.20.20.80:FF:000108">
    <property type="entry name" value="glycogen debranching enzyme"/>
    <property type="match status" value="1"/>
</dbReference>
<evidence type="ECO:0000256" key="9">
    <source>
        <dbReference type="ARBA" id="ARBA00022676"/>
    </source>
</evidence>
<comment type="similarity">
    <text evidence="15">Belongs to the glycogen debranching enzyme family.</text>
</comment>
<sequence>MPMLTQVRVFTLAHGENSQHKLFRLEKGWTLRFILGPSLMASNVRIFCNHPPDHDTKYKRSKYYEVPWHSTTGLSSDRTSLTAEVHLHLAGSYNFFFTVDGSDDPEKCNGSGYFLVDPTLHLGPEKEEISMDAIVCQSVITKLLGYFDEWLPRLQVASESGYNMVHFTPVQELGISNSAYSIRNQLHLSPVYTRPGSAKNYDLDDLENLMENLNNNLGLMGLSDLVYNHTSKDSPWVLEHPECGFNMDNSPHLRPAYILDRIFENFSLEVGNGRWEFDGVPRRINSEEHIGAIYNVLRHKVFPSFRLHEFYCVNIENLIKEFRNAIEQNNTPIYEGGATQISIIQDPQFRRFKSSIDMNLAVHLFNTDRHHLFGPGAFSREDRISKCCEALVREVAALNAVKERELHDHLNVALENFVANVRWRFVNPGGPRLGEVTPDEPLMHGYFAIPKSHEGGVNKEEQMSYEDGAHVMAVNGWVMSDDPLKNFAAPGRNVYLRRELIAWGDSVKLNYGASPDDCPYLWKHMEEYTRQSAKIFQGLRLDNCHSTPIHVAEHMLDVAREVRPDLYVIAELFTGSEQLDNLFMNRLGINSLIRESLTAWDSHEQGRLVYRFGGEPVGAFVQPRLKPLVPTMAHALFYDQTHDNESPIEKRSVYDLWPTGAMVAITNCAIGSNRGFDQLVPIHINVVTEKRLYPSWADKQNPERPFINDTFGITRGKRALNKLHYMLAREGYNQVFVDQVDANTVSITRHNPQTHESVVLVARTAFQHPHNPNDQGYIRPIGIQGHIDKILLEGRMRESPQFQYKRDSDYLNGLPNFFLDLKESVQPHASSMININTLPDGENNEIHFKNFTPGSVVVIKSSLPSPAKKAILEIRRGLGQFGYMMRSYSGKVVYHDESHENSNFRHIVAQLDLRDINHCLFRIDQEERDDGYGFGSYNIPHKGPFVYCGLRGMMSELSHIRPNNDLGHPMCGNLREGDWLADYIGARLKVHKSLNKLGLWFDSIFSHLKKVPRFLVPSYFDAIITGAYMVLFETAINQMSDFVKDSSTFTKALAMTSLQVVGYTPQARLPFLSPALKPQPRRAFNNISKQEEEATLSMSAGFPHFGSGYMRNWGRDTFISIRGLLILTGRHEEARHIILAFASTLRHGLIPNLLNEGIGARYNCRDAVWFWLIAIREYCLLVPDGYNILKDPVSRMYPRDDSEPHRPGQVDQALQDVMQEALSRHAEGVRFRERNAGYQIDDQMTDQGFNNQIGVDWLTGFVYGGTEWNCGTWMDKMGSSERAGNKGVPATPRDGSAVELVGMCAGVVKWLAEANANNHYPYNGVQTNLGKTISYQEWFELIKRSFEPHFFIPVKSVSPREANAELINRKGIYKDTLYASHKWMDYQLRPNFPVAMMACPELFTTENAMQALNVAGDVLMGPLGMKTLDPSDWNYRGDYNNNDDSTDRTVAKGFNYHQGPEWVWPVGYFLRAKLLFAGKMEASKKGTLEKTKLYINSVLCKHYQEILANPWQGLPELTNSNGQFCHGSCQSQAWSSATILETLYDMSLTEDGNTD</sequence>
<keyword evidence="13" id="KW-0511">Multifunctional enzyme</keyword>
<dbReference type="GO" id="GO:0005980">
    <property type="term" value="P:glycogen catabolic process"/>
    <property type="evidence" value="ECO:0007669"/>
    <property type="project" value="InterPro"/>
</dbReference>
<dbReference type="InterPro" id="IPR032792">
    <property type="entry name" value="AGL_glucanoTrfase"/>
</dbReference>
<feature type="domain" description="Eukaryotic glycogen debranching enzyme N-terminal" evidence="18">
    <location>
        <begin position="31"/>
        <end position="122"/>
    </location>
</feature>
<name>A0A433T7Q8_ELYCH</name>
<dbReference type="SUPFAM" id="SSF48208">
    <property type="entry name" value="Six-hairpin glycosidases"/>
    <property type="match status" value="1"/>
</dbReference>
<keyword evidence="14" id="KW-0326">Glycosidase</keyword>
<evidence type="ECO:0000256" key="12">
    <source>
        <dbReference type="ARBA" id="ARBA00023056"/>
    </source>
</evidence>
<evidence type="ECO:0000256" key="13">
    <source>
        <dbReference type="ARBA" id="ARBA00023268"/>
    </source>
</evidence>
<dbReference type="InterPro" id="IPR012341">
    <property type="entry name" value="6hp_glycosidase-like_sf"/>
</dbReference>
<evidence type="ECO:0000256" key="15">
    <source>
        <dbReference type="ARBA" id="ARBA00025780"/>
    </source>
</evidence>
<comment type="catalytic activity">
    <reaction evidence="2">
        <text>Hydrolysis of (1-&gt;6)-alpha-D-glucosidic branch linkages in glycogen phosphorylase limit dextrin.</text>
        <dbReference type="EC" id="3.2.1.33"/>
    </reaction>
</comment>
<comment type="function">
    <text evidence="3">Multifunctional enzyme acting as 1,4-alpha-D-glucan:1,4-alpha-D-glucan 4-alpha-D-glycosyltransferase and amylo-1,6-glucosidase in glycogen degradation.</text>
</comment>
<feature type="domain" description="Glycogen debranching enzyme C-terminal" evidence="17">
    <location>
        <begin position="1086"/>
        <end position="1541"/>
    </location>
</feature>
<dbReference type="EMBL" id="RQTK01000568">
    <property type="protein sequence ID" value="RUS77596.1"/>
    <property type="molecule type" value="Genomic_DNA"/>
</dbReference>
<keyword evidence="12" id="KW-0320">Glycogen biosynthesis</keyword>
<reference evidence="21 22" key="1">
    <citation type="submission" date="2019-01" db="EMBL/GenBank/DDBJ databases">
        <title>A draft genome assembly of the solar-powered sea slug Elysia chlorotica.</title>
        <authorList>
            <person name="Cai H."/>
            <person name="Li Q."/>
            <person name="Fang X."/>
            <person name="Li J."/>
            <person name="Curtis N.E."/>
            <person name="Altenburger A."/>
            <person name="Shibata T."/>
            <person name="Feng M."/>
            <person name="Maeda T."/>
            <person name="Schwartz J.A."/>
            <person name="Shigenobu S."/>
            <person name="Lundholm N."/>
            <person name="Nishiyama T."/>
            <person name="Yang H."/>
            <person name="Hasebe M."/>
            <person name="Li S."/>
            <person name="Pierce S.K."/>
            <person name="Wang J."/>
        </authorList>
    </citation>
    <scope>NUCLEOTIDE SEQUENCE [LARGE SCALE GENOMIC DNA]</scope>
    <source>
        <strain evidence="21">EC2010</strain>
        <tissue evidence="21">Whole organism of an adult</tissue>
    </source>
</reference>
<dbReference type="EC" id="3.2.1.33" evidence="6"/>
<evidence type="ECO:0000256" key="2">
    <source>
        <dbReference type="ARBA" id="ARBA00000927"/>
    </source>
</evidence>
<gene>
    <name evidence="21" type="ORF">EGW08_014635</name>
</gene>
<feature type="domain" description="Glycogen debranching enzyme central" evidence="20">
    <location>
        <begin position="712"/>
        <end position="988"/>
    </location>
</feature>
<dbReference type="PANTHER" id="PTHR10569:SF2">
    <property type="entry name" value="GLYCOGEN DEBRANCHING ENZYME"/>
    <property type="match status" value="1"/>
</dbReference>
<dbReference type="FunFam" id="3.20.20.80:FF:000070">
    <property type="entry name" value="GDB1p Glycogen debranching enzyme"/>
    <property type="match status" value="1"/>
</dbReference>
<evidence type="ECO:0000259" key="19">
    <source>
        <dbReference type="Pfam" id="PF14701"/>
    </source>
</evidence>
<dbReference type="InterPro" id="IPR029436">
    <property type="entry name" value="AGL_euk_N"/>
</dbReference>
<dbReference type="EC" id="2.4.1.25" evidence="5"/>
<evidence type="ECO:0000256" key="5">
    <source>
        <dbReference type="ARBA" id="ARBA00012560"/>
    </source>
</evidence>